<dbReference type="SMART" id="SM00066">
    <property type="entry name" value="GAL4"/>
    <property type="match status" value="1"/>
</dbReference>
<dbReference type="Gene3D" id="4.10.240.10">
    <property type="entry name" value="Zn(2)-C6 fungal-type DNA-binding domain"/>
    <property type="match status" value="1"/>
</dbReference>
<dbReference type="GeneID" id="64859684"/>
<proteinExistence type="predicted"/>
<dbReference type="GO" id="GO:0000981">
    <property type="term" value="F:DNA-binding transcription factor activity, RNA polymerase II-specific"/>
    <property type="evidence" value="ECO:0007669"/>
    <property type="project" value="InterPro"/>
</dbReference>
<keyword evidence="6" id="KW-0804">Transcription</keyword>
<dbReference type="PROSITE" id="PS00463">
    <property type="entry name" value="ZN2_CY6_FUNGAL_1"/>
    <property type="match status" value="1"/>
</dbReference>
<reference evidence="9 10" key="1">
    <citation type="submission" date="2020-05" db="EMBL/GenBank/DDBJ databases">
        <authorList>
            <person name="Casaregola S."/>
            <person name="Devillers H."/>
            <person name="Grondin C."/>
        </authorList>
    </citation>
    <scope>NUCLEOTIDE SEQUENCE [LARGE SCALE GENOMIC DNA]</scope>
    <source>
        <strain evidence="9 10">CLIB 1767</strain>
    </source>
</reference>
<feature type="domain" description="Zn(2)-C6 fungal-type" evidence="8">
    <location>
        <begin position="45"/>
        <end position="75"/>
    </location>
</feature>
<gene>
    <name evidence="9" type="ORF">KABA2_10S02838</name>
</gene>
<dbReference type="PROSITE" id="PS50048">
    <property type="entry name" value="ZN2_CY6_FUNGAL_2"/>
    <property type="match status" value="1"/>
</dbReference>
<evidence type="ECO:0000313" key="10">
    <source>
        <dbReference type="Proteomes" id="UP000644660"/>
    </source>
</evidence>
<dbReference type="OrthoDB" id="2399539at2759"/>
<dbReference type="SMART" id="SM00906">
    <property type="entry name" value="Fungal_trans"/>
    <property type="match status" value="1"/>
</dbReference>
<evidence type="ECO:0000256" key="3">
    <source>
        <dbReference type="ARBA" id="ARBA00022833"/>
    </source>
</evidence>
<evidence type="ECO:0000256" key="5">
    <source>
        <dbReference type="ARBA" id="ARBA00023125"/>
    </source>
</evidence>
<keyword evidence="7" id="KW-0539">Nucleus</keyword>
<dbReference type="PANTHER" id="PTHR47782:SF1">
    <property type="entry name" value="PYRIMIDINE PATHWAY REGULATORY PROTEIN 1"/>
    <property type="match status" value="1"/>
</dbReference>
<evidence type="ECO:0000256" key="4">
    <source>
        <dbReference type="ARBA" id="ARBA00023015"/>
    </source>
</evidence>
<comment type="subcellular location">
    <subcellularLocation>
        <location evidence="1">Nucleus</location>
    </subcellularLocation>
</comment>
<dbReference type="Pfam" id="PF04082">
    <property type="entry name" value="Fungal_trans"/>
    <property type="match status" value="1"/>
</dbReference>
<keyword evidence="3" id="KW-0862">Zinc</keyword>
<comment type="caution">
    <text evidence="9">The sequence shown here is derived from an EMBL/GenBank/DDBJ whole genome shotgun (WGS) entry which is preliminary data.</text>
</comment>
<dbReference type="Proteomes" id="UP000644660">
    <property type="component" value="Unassembled WGS sequence"/>
</dbReference>
<dbReference type="RefSeq" id="XP_041408441.1">
    <property type="nucleotide sequence ID" value="XM_041552507.1"/>
</dbReference>
<evidence type="ECO:0000313" key="9">
    <source>
        <dbReference type="EMBL" id="CAB4256597.1"/>
    </source>
</evidence>
<dbReference type="Pfam" id="PF00172">
    <property type="entry name" value="Zn_clus"/>
    <property type="match status" value="1"/>
</dbReference>
<evidence type="ECO:0000256" key="1">
    <source>
        <dbReference type="ARBA" id="ARBA00004123"/>
    </source>
</evidence>
<protein>
    <submittedName>
        <fullName evidence="9">Similar to Saccharomyces cerevisiae YLR014C PPR1 Zinc finger transcription factor containing a Zn(2)-Cys(6) binuclear cluster domain</fullName>
    </submittedName>
</protein>
<sequence length="865" mass="98468">MKPNDSQTIKKETASRRTSIKIEKKVLDKKPGLPLTRIVNTPIAACKRCKQKKIKCDKLLPTCTHCTKAHVSCISVDPATGEDVPRSYVLFLEDTLQSFLKKCEQEDVDLKNVGSTFPVSSSDLPYTGKSIQAGSDSTYYLRDDGLLGDFLINQGHLIKNASNIVTPPTTIPSLDTTLAVTRSPVKDNAASLNFGKSNKDINSLASMKDTDPSTFLGDSSGVSFAKLVFTATNIKPELLVTETDHDVDKKNTTLKEDDYQKAQDIDNDMLQLPDKFEAQSLIVSFFSYTNVQLPILHREFFLKKYFEPIYGPWDYNISLLSDYTEINKSFTLPNNIFIDTDSGDEKEIRSPWYNIWKSYTRSKTHKIPKVPKRFHIPLFFLNIVFAIGYATDVIQSNISRVVAFKKRTAHYINSLFVTTDRLEALSGTLLLVIYALMRPNTPGVWYVLGSALRLTVDLGLHTEKLNMNYDPFTRDMRRRLFWSVYSLDRQVCSYFGRPFGIPEESITTRYPSLLDDSYIVTRDFVENETIVSDYSDAEYYSVSSKHIAISMFKIRRLQASIVRILYAPHSELPRTFKNIEEWRTTTLKELDRWYTEDVPKNSLKMNCGFNTFVFDLNYHYSKLILFGISPKCPNLTSESFKVVFESSKGTIDVFHNLCINKKLSYTWVAVHNIFMTGMTYLYVIYYSDDTILKDEYDVMEYTAKVLNVLKELIGKCDSARNCYQIYKTLAAVVKRLKLDDLTDKLKDNEQYNLGTHNDLLPNSDYTDISLNQFFQEMEKINNGPSTGGNNQEGISNTNELGARDLTEPSLLNGPGNGMEPQGRCASVGQDSNMIDLLYQVSSQSIWDEFFVKGSSNDNTVPDVYF</sequence>
<dbReference type="GO" id="GO:0043565">
    <property type="term" value="F:sequence-specific DNA binding"/>
    <property type="evidence" value="ECO:0007669"/>
    <property type="project" value="TreeGrafter"/>
</dbReference>
<organism evidence="9 10">
    <name type="scientific">Maudiozyma barnettii</name>
    <dbReference type="NCBI Taxonomy" id="61262"/>
    <lineage>
        <taxon>Eukaryota</taxon>
        <taxon>Fungi</taxon>
        <taxon>Dikarya</taxon>
        <taxon>Ascomycota</taxon>
        <taxon>Saccharomycotina</taxon>
        <taxon>Saccharomycetes</taxon>
        <taxon>Saccharomycetales</taxon>
        <taxon>Saccharomycetaceae</taxon>
        <taxon>Maudiozyma</taxon>
    </lineage>
</organism>
<name>A0A8H2ZM03_9SACH</name>
<dbReference type="CDD" id="cd12148">
    <property type="entry name" value="fungal_TF_MHR"/>
    <property type="match status" value="1"/>
</dbReference>
<dbReference type="InterPro" id="IPR007219">
    <property type="entry name" value="XnlR_reg_dom"/>
</dbReference>
<dbReference type="InterPro" id="IPR001138">
    <property type="entry name" value="Zn2Cys6_DnaBD"/>
</dbReference>
<accession>A0A8H2ZM03</accession>
<keyword evidence="5" id="KW-0238">DNA-binding</keyword>
<evidence type="ECO:0000256" key="2">
    <source>
        <dbReference type="ARBA" id="ARBA00022723"/>
    </source>
</evidence>
<dbReference type="CDD" id="cd00067">
    <property type="entry name" value="GAL4"/>
    <property type="match status" value="1"/>
</dbReference>
<evidence type="ECO:0000259" key="8">
    <source>
        <dbReference type="PROSITE" id="PS50048"/>
    </source>
</evidence>
<dbReference type="GO" id="GO:0005634">
    <property type="term" value="C:nucleus"/>
    <property type="evidence" value="ECO:0007669"/>
    <property type="project" value="UniProtKB-SubCell"/>
</dbReference>
<evidence type="ECO:0000256" key="6">
    <source>
        <dbReference type="ARBA" id="ARBA00023163"/>
    </source>
</evidence>
<dbReference type="InterPro" id="IPR052202">
    <property type="entry name" value="Yeast_MetPath_Reg"/>
</dbReference>
<dbReference type="SUPFAM" id="SSF57701">
    <property type="entry name" value="Zn2/Cys6 DNA-binding domain"/>
    <property type="match status" value="1"/>
</dbReference>
<keyword evidence="2" id="KW-0479">Metal-binding</keyword>
<dbReference type="GO" id="GO:0045944">
    <property type="term" value="P:positive regulation of transcription by RNA polymerase II"/>
    <property type="evidence" value="ECO:0007669"/>
    <property type="project" value="TreeGrafter"/>
</dbReference>
<keyword evidence="10" id="KW-1185">Reference proteome</keyword>
<keyword evidence="4" id="KW-0805">Transcription regulation</keyword>
<dbReference type="AlphaFoldDB" id="A0A8H2ZM03"/>
<dbReference type="GO" id="GO:0008270">
    <property type="term" value="F:zinc ion binding"/>
    <property type="evidence" value="ECO:0007669"/>
    <property type="project" value="InterPro"/>
</dbReference>
<dbReference type="GO" id="GO:0006351">
    <property type="term" value="P:DNA-templated transcription"/>
    <property type="evidence" value="ECO:0007669"/>
    <property type="project" value="InterPro"/>
</dbReference>
<dbReference type="EMBL" id="CAEFZW010000010">
    <property type="protein sequence ID" value="CAB4256597.1"/>
    <property type="molecule type" value="Genomic_DNA"/>
</dbReference>
<dbReference type="InterPro" id="IPR036864">
    <property type="entry name" value="Zn2-C6_fun-type_DNA-bd_sf"/>
</dbReference>
<evidence type="ECO:0000256" key="7">
    <source>
        <dbReference type="ARBA" id="ARBA00023242"/>
    </source>
</evidence>
<dbReference type="PANTHER" id="PTHR47782">
    <property type="entry name" value="ZN(II)2CYS6 TRANSCRIPTION FACTOR (EUROFUNG)-RELATED"/>
    <property type="match status" value="1"/>
</dbReference>